<feature type="domain" description="Retrovirus-related Pol polyprotein from transposon TNT 1-94-like beta-barrel" evidence="1">
    <location>
        <begin position="226"/>
        <end position="306"/>
    </location>
</feature>
<evidence type="ECO:0000313" key="2">
    <source>
        <dbReference type="EMBL" id="GAA0164895.1"/>
    </source>
</evidence>
<evidence type="ECO:0000259" key="1">
    <source>
        <dbReference type="Pfam" id="PF22936"/>
    </source>
</evidence>
<name>A0AAV3QMV6_LITER</name>
<dbReference type="PANTHER" id="PTHR47592:SF31">
    <property type="entry name" value="ZINC FINGER, CCHC-TYPE-RELATED"/>
    <property type="match status" value="1"/>
</dbReference>
<keyword evidence="3" id="KW-1185">Reference proteome</keyword>
<organism evidence="2 3">
    <name type="scientific">Lithospermum erythrorhizon</name>
    <name type="common">Purple gromwell</name>
    <name type="synonym">Lithospermum officinale var. erythrorhizon</name>
    <dbReference type="NCBI Taxonomy" id="34254"/>
    <lineage>
        <taxon>Eukaryota</taxon>
        <taxon>Viridiplantae</taxon>
        <taxon>Streptophyta</taxon>
        <taxon>Embryophyta</taxon>
        <taxon>Tracheophyta</taxon>
        <taxon>Spermatophyta</taxon>
        <taxon>Magnoliopsida</taxon>
        <taxon>eudicotyledons</taxon>
        <taxon>Gunneridae</taxon>
        <taxon>Pentapetalae</taxon>
        <taxon>asterids</taxon>
        <taxon>lamiids</taxon>
        <taxon>Boraginales</taxon>
        <taxon>Boraginaceae</taxon>
        <taxon>Boraginoideae</taxon>
        <taxon>Lithospermeae</taxon>
        <taxon>Lithospermum</taxon>
    </lineage>
</organism>
<dbReference type="InterPro" id="IPR054722">
    <property type="entry name" value="PolX-like_BBD"/>
</dbReference>
<evidence type="ECO:0000313" key="3">
    <source>
        <dbReference type="Proteomes" id="UP001454036"/>
    </source>
</evidence>
<accession>A0AAV3QMV6</accession>
<dbReference type="PANTHER" id="PTHR47592">
    <property type="entry name" value="PBF68 PROTEIN"/>
    <property type="match status" value="1"/>
</dbReference>
<sequence length="345" mass="39756">MGGNDKPKMVLLTTNNYAIWKTKMSDRLYVKLLARPIEEEGIRPPNADVREWVELDRRYLGFIREYIDTRVIHHVENSTTAFSYWKKLQGLYERKTTGHNVSLVRQLGKLRSLWILDSLLDSWETLSLSLSNAGHDTLVYENKRGGGKKKLKQHAVKQKSSKKDDKCHYCDKLRHWKSDCYTFKKDVANGTVKNKKNDNNVPLVDHESDLIVVEGDLCYASSGERWVVDSGASFHVTPDKNLFKTYTKGDYGEEKMGNSHVSKITAMGEVHLRSNTGSLLVLKNLRHILDFRMSLISTGKLDDEGYLNLFGKGQWKFTLNGTQLWQLVKDKEHFIELNLTTFKVR</sequence>
<protein>
    <recommendedName>
        <fullName evidence="1">Retrovirus-related Pol polyprotein from transposon TNT 1-94-like beta-barrel domain-containing protein</fullName>
    </recommendedName>
</protein>
<dbReference type="InterPro" id="IPR036875">
    <property type="entry name" value="Znf_CCHC_sf"/>
</dbReference>
<dbReference type="GO" id="GO:0003676">
    <property type="term" value="F:nucleic acid binding"/>
    <property type="evidence" value="ECO:0007669"/>
    <property type="project" value="InterPro"/>
</dbReference>
<dbReference type="AlphaFoldDB" id="A0AAV3QMV6"/>
<dbReference type="GO" id="GO:0008270">
    <property type="term" value="F:zinc ion binding"/>
    <property type="evidence" value="ECO:0007669"/>
    <property type="project" value="InterPro"/>
</dbReference>
<reference evidence="2 3" key="1">
    <citation type="submission" date="2024-01" db="EMBL/GenBank/DDBJ databases">
        <title>The complete chloroplast genome sequence of Lithospermum erythrorhizon: insights into the phylogenetic relationship among Boraginaceae species and the maternal lineages of purple gromwells.</title>
        <authorList>
            <person name="Okada T."/>
            <person name="Watanabe K."/>
        </authorList>
    </citation>
    <scope>NUCLEOTIDE SEQUENCE [LARGE SCALE GENOMIC DNA]</scope>
</reference>
<comment type="caution">
    <text evidence="2">The sequence shown here is derived from an EMBL/GenBank/DDBJ whole genome shotgun (WGS) entry which is preliminary data.</text>
</comment>
<gene>
    <name evidence="2" type="ORF">LIER_20426</name>
</gene>
<dbReference type="Pfam" id="PF14223">
    <property type="entry name" value="Retrotran_gag_2"/>
    <property type="match status" value="1"/>
</dbReference>
<dbReference type="EMBL" id="BAABME010005187">
    <property type="protein sequence ID" value="GAA0164895.1"/>
    <property type="molecule type" value="Genomic_DNA"/>
</dbReference>
<dbReference type="Proteomes" id="UP001454036">
    <property type="component" value="Unassembled WGS sequence"/>
</dbReference>
<proteinExistence type="predicted"/>
<dbReference type="SUPFAM" id="SSF57756">
    <property type="entry name" value="Retrovirus zinc finger-like domains"/>
    <property type="match status" value="1"/>
</dbReference>
<dbReference type="Pfam" id="PF22936">
    <property type="entry name" value="Pol_BBD"/>
    <property type="match status" value="1"/>
</dbReference>